<keyword evidence="1" id="KW-0547">Nucleotide-binding</keyword>
<dbReference type="PROSITE" id="PS51193">
    <property type="entry name" value="HELICASE_ATP_BIND_2"/>
    <property type="match status" value="1"/>
</dbReference>
<evidence type="ECO:0000256" key="4">
    <source>
        <dbReference type="SAM" id="MobiDB-lite"/>
    </source>
</evidence>
<feature type="region of interest" description="Disordered" evidence="4">
    <location>
        <begin position="92"/>
        <end position="146"/>
    </location>
</feature>
<dbReference type="InterPro" id="IPR014013">
    <property type="entry name" value="Helic_SF1/SF2_ATP-bd_DinG/Rad3"/>
</dbReference>
<dbReference type="InterPro" id="IPR010614">
    <property type="entry name" value="RAD3-like_helicase_DEAD"/>
</dbReference>
<feature type="domain" description="Helicase ATP-binding" evidence="5">
    <location>
        <begin position="24"/>
        <end position="355"/>
    </location>
</feature>
<dbReference type="InterPro" id="IPR027417">
    <property type="entry name" value="P-loop_NTPase"/>
</dbReference>
<sequence length="363" mass="39752">MTKHPPASAMIPNQSAKHSVYQIGGIPVEFPHKAYGSQLAFMGRVISTLDRAQRQGHCHALLESPTGTGKTLSLLCSALAWQKSFLSRYPAPAPSPSQAAGKDGQQQLSSEGSDPLVAGGGFIPESESSEDPSNKPAKSGAQQKHAPPTIYYASRTHAQLSQVISEYRKTSYRVRMAILVRIRCFKFTDATVSCGTVKFFKELLKDEELGCVEFKNANKVKDHPSIKRGGDYEVHDIEDLVKVGRSVKGCSYFGALSIAGDAELVFCPYSYAVNPLIRKAMDIDLKGDILILDEAHNIEDMTREAASVDIDEEILHSNISVARLQQELGELSSGPMADRATYQPLHDMIQVSQDVHLQFLYAL</sequence>
<evidence type="ECO:0000313" key="7">
    <source>
        <dbReference type="Proteomes" id="UP000652761"/>
    </source>
</evidence>
<reference evidence="6" key="1">
    <citation type="submission" date="2017-07" db="EMBL/GenBank/DDBJ databases">
        <title>Taro Niue Genome Assembly and Annotation.</title>
        <authorList>
            <person name="Atibalentja N."/>
            <person name="Keating K."/>
            <person name="Fields C.J."/>
        </authorList>
    </citation>
    <scope>NUCLEOTIDE SEQUENCE</scope>
    <source>
        <strain evidence="6">Niue_2</strain>
        <tissue evidence="6">Leaf</tissue>
    </source>
</reference>
<organism evidence="6 7">
    <name type="scientific">Colocasia esculenta</name>
    <name type="common">Wild taro</name>
    <name type="synonym">Arum esculentum</name>
    <dbReference type="NCBI Taxonomy" id="4460"/>
    <lineage>
        <taxon>Eukaryota</taxon>
        <taxon>Viridiplantae</taxon>
        <taxon>Streptophyta</taxon>
        <taxon>Embryophyta</taxon>
        <taxon>Tracheophyta</taxon>
        <taxon>Spermatophyta</taxon>
        <taxon>Magnoliopsida</taxon>
        <taxon>Liliopsida</taxon>
        <taxon>Araceae</taxon>
        <taxon>Aroideae</taxon>
        <taxon>Colocasieae</taxon>
        <taxon>Colocasia</taxon>
    </lineage>
</organism>
<proteinExistence type="predicted"/>
<keyword evidence="2" id="KW-0378">Hydrolase</keyword>
<dbReference type="GO" id="GO:0006289">
    <property type="term" value="P:nucleotide-excision repair"/>
    <property type="evidence" value="ECO:0007669"/>
    <property type="project" value="TreeGrafter"/>
</dbReference>
<dbReference type="GO" id="GO:0003678">
    <property type="term" value="F:DNA helicase activity"/>
    <property type="evidence" value="ECO:0007669"/>
    <property type="project" value="InterPro"/>
</dbReference>
<evidence type="ECO:0000313" key="6">
    <source>
        <dbReference type="EMBL" id="MQM03707.1"/>
    </source>
</evidence>
<dbReference type="PANTHER" id="PTHR11472:SF47">
    <property type="entry name" value="FANCONI ANEMIA GROUP J PROTEIN"/>
    <property type="match status" value="1"/>
</dbReference>
<dbReference type="EMBL" id="NMUH01003084">
    <property type="protein sequence ID" value="MQM03707.1"/>
    <property type="molecule type" value="Genomic_DNA"/>
</dbReference>
<dbReference type="Pfam" id="PF06733">
    <property type="entry name" value="DEAD_2"/>
    <property type="match status" value="1"/>
</dbReference>
<dbReference type="InterPro" id="IPR045028">
    <property type="entry name" value="DinG/Rad3-like"/>
</dbReference>
<accession>A0A843W8J7</accession>
<evidence type="ECO:0000256" key="2">
    <source>
        <dbReference type="ARBA" id="ARBA00022801"/>
    </source>
</evidence>
<gene>
    <name evidence="6" type="ORF">Taro_036489</name>
</gene>
<dbReference type="Proteomes" id="UP000652761">
    <property type="component" value="Unassembled WGS sequence"/>
</dbReference>
<dbReference type="InterPro" id="IPR006554">
    <property type="entry name" value="Helicase-like_DEXD_c2"/>
</dbReference>
<comment type="caution">
    <text evidence="6">The sequence shown here is derived from an EMBL/GenBank/DDBJ whole genome shotgun (WGS) entry which is preliminary data.</text>
</comment>
<protein>
    <recommendedName>
        <fullName evidence="5">Helicase ATP-binding domain-containing protein</fullName>
    </recommendedName>
</protein>
<dbReference type="PANTHER" id="PTHR11472">
    <property type="entry name" value="DNA REPAIR DEAD HELICASE RAD3/XP-D SUBFAMILY MEMBER"/>
    <property type="match status" value="1"/>
</dbReference>
<evidence type="ECO:0000256" key="1">
    <source>
        <dbReference type="ARBA" id="ARBA00022741"/>
    </source>
</evidence>
<dbReference type="GO" id="GO:0005524">
    <property type="term" value="F:ATP binding"/>
    <property type="evidence" value="ECO:0007669"/>
    <property type="project" value="UniProtKB-KW"/>
</dbReference>
<dbReference type="SUPFAM" id="SSF52540">
    <property type="entry name" value="P-loop containing nucleoside triphosphate hydrolases"/>
    <property type="match status" value="1"/>
</dbReference>
<dbReference type="Gene3D" id="3.40.50.300">
    <property type="entry name" value="P-loop containing nucleotide triphosphate hydrolases"/>
    <property type="match status" value="1"/>
</dbReference>
<name>A0A843W8J7_COLES</name>
<dbReference type="SMART" id="SM00488">
    <property type="entry name" value="DEXDc2"/>
    <property type="match status" value="1"/>
</dbReference>
<dbReference type="GO" id="GO:0003677">
    <property type="term" value="F:DNA binding"/>
    <property type="evidence" value="ECO:0007669"/>
    <property type="project" value="InterPro"/>
</dbReference>
<dbReference type="GO" id="GO:0016818">
    <property type="term" value="F:hydrolase activity, acting on acid anhydrides, in phosphorus-containing anhydrides"/>
    <property type="evidence" value="ECO:0007669"/>
    <property type="project" value="InterPro"/>
</dbReference>
<evidence type="ECO:0000259" key="5">
    <source>
        <dbReference type="PROSITE" id="PS51193"/>
    </source>
</evidence>
<dbReference type="GO" id="GO:0005634">
    <property type="term" value="C:nucleus"/>
    <property type="evidence" value="ECO:0007669"/>
    <property type="project" value="TreeGrafter"/>
</dbReference>
<dbReference type="AlphaFoldDB" id="A0A843W8J7"/>
<evidence type="ECO:0000256" key="3">
    <source>
        <dbReference type="ARBA" id="ARBA00022840"/>
    </source>
</evidence>
<keyword evidence="3" id="KW-0067">ATP-binding</keyword>
<keyword evidence="7" id="KW-1185">Reference proteome</keyword>
<dbReference type="GO" id="GO:1990918">
    <property type="term" value="P:double-strand break repair involved in meiotic recombination"/>
    <property type="evidence" value="ECO:0007669"/>
    <property type="project" value="TreeGrafter"/>
</dbReference>
<dbReference type="OrthoDB" id="19182at2759"/>